<evidence type="ECO:0000313" key="1">
    <source>
        <dbReference type="EMBL" id="USP77880.1"/>
    </source>
</evidence>
<dbReference type="AlphaFoldDB" id="A0A9Q8Z905"/>
<dbReference type="SUPFAM" id="SSF81383">
    <property type="entry name" value="F-box domain"/>
    <property type="match status" value="1"/>
</dbReference>
<dbReference type="VEuPathDB" id="FungiDB:yc1106_05154"/>
<protein>
    <recommendedName>
        <fullName evidence="3">F-box domain-containing protein</fullName>
    </recommendedName>
</protein>
<organism evidence="1 2">
    <name type="scientific">Curvularia clavata</name>
    <dbReference type="NCBI Taxonomy" id="95742"/>
    <lineage>
        <taxon>Eukaryota</taxon>
        <taxon>Fungi</taxon>
        <taxon>Dikarya</taxon>
        <taxon>Ascomycota</taxon>
        <taxon>Pezizomycotina</taxon>
        <taxon>Dothideomycetes</taxon>
        <taxon>Pleosporomycetidae</taxon>
        <taxon>Pleosporales</taxon>
        <taxon>Pleosporineae</taxon>
        <taxon>Pleosporaceae</taxon>
        <taxon>Curvularia</taxon>
    </lineage>
</organism>
<proteinExistence type="predicted"/>
<dbReference type="InterPro" id="IPR036047">
    <property type="entry name" value="F-box-like_dom_sf"/>
</dbReference>
<sequence>MALGLLQQLMIDRLKKKIVKGSILRTRCPLNNGRHNCKNPAHAYVGNLHTLPVEIQHRILSFLDIKSLLVFRRAITNAPMALRMAIAIGMHDKYTVADLFAALCNRTCAKCGTLAHYLCLLTCKRICLGQNGSCRGELGPWKLVRRDGDNWTSHAHDNGEIDINTEDFGNPLSFKPVPGLYKSARPEDDLSMARSRRVNPSDIFIHWDGAKYQDWDELDDVRKGFIGVNLTLNKSLSVVFAPWLSKHSLAGVYGTQCLVCKTEDEKRNRNTAPNTINLKDYINMRRYEIWTEEGLVQHMREVHGLAESECDS</sequence>
<dbReference type="EMBL" id="CP089276">
    <property type="protein sequence ID" value="USP77880.1"/>
    <property type="molecule type" value="Genomic_DNA"/>
</dbReference>
<dbReference type="Proteomes" id="UP001056012">
    <property type="component" value="Chromosome 3"/>
</dbReference>
<evidence type="ECO:0008006" key="3">
    <source>
        <dbReference type="Google" id="ProtNLM"/>
    </source>
</evidence>
<keyword evidence="2" id="KW-1185">Reference proteome</keyword>
<name>A0A9Q8Z905_CURCL</name>
<gene>
    <name evidence="1" type="ORF">yc1106_05154</name>
</gene>
<accession>A0A9Q8Z905</accession>
<evidence type="ECO:0000313" key="2">
    <source>
        <dbReference type="Proteomes" id="UP001056012"/>
    </source>
</evidence>
<dbReference type="OrthoDB" id="3792830at2759"/>
<reference evidence="1" key="1">
    <citation type="submission" date="2021-12" db="EMBL/GenBank/DDBJ databases">
        <title>Curvularia clavata genome.</title>
        <authorList>
            <person name="Cao Y."/>
        </authorList>
    </citation>
    <scope>NUCLEOTIDE SEQUENCE</scope>
    <source>
        <strain evidence="1">Yc1106</strain>
    </source>
</reference>